<dbReference type="AlphaFoldDB" id="A0A8H6RY54"/>
<evidence type="ECO:0000259" key="5">
    <source>
        <dbReference type="PROSITE" id="PS50865"/>
    </source>
</evidence>
<evidence type="ECO:0000313" key="6">
    <source>
        <dbReference type="EMBL" id="KAF7288833.1"/>
    </source>
</evidence>
<dbReference type="PROSITE" id="PS50865">
    <property type="entry name" value="ZF_MYND_2"/>
    <property type="match status" value="1"/>
</dbReference>
<organism evidence="6 7">
    <name type="scientific">Mycena chlorophos</name>
    <name type="common">Agaric fungus</name>
    <name type="synonym">Agaricus chlorophos</name>
    <dbReference type="NCBI Taxonomy" id="658473"/>
    <lineage>
        <taxon>Eukaryota</taxon>
        <taxon>Fungi</taxon>
        <taxon>Dikarya</taxon>
        <taxon>Basidiomycota</taxon>
        <taxon>Agaricomycotina</taxon>
        <taxon>Agaricomycetes</taxon>
        <taxon>Agaricomycetidae</taxon>
        <taxon>Agaricales</taxon>
        <taxon>Marasmiineae</taxon>
        <taxon>Mycenaceae</taxon>
        <taxon>Mycena</taxon>
    </lineage>
</organism>
<dbReference type="Gene3D" id="6.10.140.2220">
    <property type="match status" value="1"/>
</dbReference>
<proteinExistence type="predicted"/>
<dbReference type="SUPFAM" id="SSF144232">
    <property type="entry name" value="HIT/MYND zinc finger-like"/>
    <property type="match status" value="1"/>
</dbReference>
<keyword evidence="7" id="KW-1185">Reference proteome</keyword>
<dbReference type="InterPro" id="IPR002893">
    <property type="entry name" value="Znf_MYND"/>
</dbReference>
<accession>A0A8H6RY54</accession>
<dbReference type="OrthoDB" id="2897966at2759"/>
<dbReference type="EMBL" id="JACAZE010000031">
    <property type="protein sequence ID" value="KAF7288833.1"/>
    <property type="molecule type" value="Genomic_DNA"/>
</dbReference>
<keyword evidence="3" id="KW-0862">Zinc</keyword>
<evidence type="ECO:0000313" key="7">
    <source>
        <dbReference type="Proteomes" id="UP000613580"/>
    </source>
</evidence>
<evidence type="ECO:0000256" key="4">
    <source>
        <dbReference type="PROSITE-ProRule" id="PRU00134"/>
    </source>
</evidence>
<evidence type="ECO:0000256" key="1">
    <source>
        <dbReference type="ARBA" id="ARBA00022723"/>
    </source>
</evidence>
<reference evidence="6" key="1">
    <citation type="submission" date="2020-05" db="EMBL/GenBank/DDBJ databases">
        <title>Mycena genomes resolve the evolution of fungal bioluminescence.</title>
        <authorList>
            <person name="Tsai I.J."/>
        </authorList>
    </citation>
    <scope>NUCLEOTIDE SEQUENCE</scope>
    <source>
        <strain evidence="6">110903Hualien_Pintung</strain>
    </source>
</reference>
<evidence type="ECO:0000256" key="3">
    <source>
        <dbReference type="ARBA" id="ARBA00022833"/>
    </source>
</evidence>
<keyword evidence="1" id="KW-0479">Metal-binding</keyword>
<dbReference type="GO" id="GO:0008270">
    <property type="term" value="F:zinc ion binding"/>
    <property type="evidence" value="ECO:0007669"/>
    <property type="project" value="UniProtKB-KW"/>
</dbReference>
<keyword evidence="2 4" id="KW-0863">Zinc-finger</keyword>
<dbReference type="Pfam" id="PF01753">
    <property type="entry name" value="zf-MYND"/>
    <property type="match status" value="1"/>
</dbReference>
<protein>
    <recommendedName>
        <fullName evidence="5">MYND-type domain-containing protein</fullName>
    </recommendedName>
</protein>
<sequence>MSGASFPANFRKLATGIEKGVLSDITAATLRIKVGLVPLTPAVVDLFLRHFDDLPRNPFPTDESGTRIVAYLEGLRTCLSVGRKKGRPDLDVSNVRSRWPRIAHWLFEFEQAAADRLEDTKDETGWRATAGIIKNIIYDASEYDAMTATMRAAEPMKHVLATLASIFTIEAEHRMVYEPGSITSVTTLHAFLTPIVLPGHSVPLRFQTGQLEPEAAIIRVFSDCFRDKAYLAQLILRHIDLARRSAKGESHPMHIVVVFNVITLLICDSEGIGKPLVQQKPMFTVVRVLRWAAQSKHPPAQVAHVVSEAVGFITSIMRSTNGYGWIAHALRAGILVSLFECAKFYTERSADHEQPVSIVLEALTVFLTYRSVVRQALKAVAKLQKRGFDIDNPPFEGRLRFEWSEFLRILHKDRRLLKFGYDVALRYKCRGAKCEVTKQNMTACAGCRVLRYCSIECQKKDWPDHKQKCAEQLRLQELGAERTTYPVALHEDIRFWEEVASYDIRELKKELLIKRGALVASTPPSRRYPCFIKMDYLHHPMKYEVRMMAPDEPLLDRRVTLQLARKLRDMGGTYVEMMMPHGRGAQQHHAWLDGMDDWDSGK</sequence>
<name>A0A8H6RY54_MYCCL</name>
<comment type="caution">
    <text evidence="6">The sequence shown here is derived from an EMBL/GenBank/DDBJ whole genome shotgun (WGS) entry which is preliminary data.</text>
</comment>
<feature type="domain" description="MYND-type" evidence="5">
    <location>
        <begin position="431"/>
        <end position="469"/>
    </location>
</feature>
<gene>
    <name evidence="6" type="ORF">HMN09_01365200</name>
</gene>
<dbReference type="Proteomes" id="UP000613580">
    <property type="component" value="Unassembled WGS sequence"/>
</dbReference>
<evidence type="ECO:0000256" key="2">
    <source>
        <dbReference type="ARBA" id="ARBA00022771"/>
    </source>
</evidence>